<dbReference type="CDD" id="cd00761">
    <property type="entry name" value="Glyco_tranf_GTA_type"/>
    <property type="match status" value="1"/>
</dbReference>
<dbReference type="Proteomes" id="UP000031760">
    <property type="component" value="Chromosome"/>
</dbReference>
<dbReference type="Gene3D" id="3.90.550.10">
    <property type="entry name" value="Spore Coat Polysaccharide Biosynthesis Protein SpsA, Chain A"/>
    <property type="match status" value="1"/>
</dbReference>
<organism evidence="2 3">
    <name type="scientific">Nonlabens marinus S1-08</name>
    <dbReference type="NCBI Taxonomy" id="1454201"/>
    <lineage>
        <taxon>Bacteria</taxon>
        <taxon>Pseudomonadati</taxon>
        <taxon>Bacteroidota</taxon>
        <taxon>Flavobacteriia</taxon>
        <taxon>Flavobacteriales</taxon>
        <taxon>Flavobacteriaceae</taxon>
        <taxon>Nonlabens</taxon>
    </lineage>
</organism>
<reference evidence="2 3" key="1">
    <citation type="journal article" date="2014" name="Proc. Natl. Acad. Sci. U.S.A.">
        <title>Functional characterization of flavobacteria rhodopsins reveals a unique class of light-driven chloride pump in bacteria.</title>
        <authorList>
            <person name="Yoshizawa S."/>
            <person name="Kumagai Y."/>
            <person name="Kim H."/>
            <person name="Ogura Y."/>
            <person name="Hayashi T."/>
            <person name="Iwasaki W."/>
            <person name="DeLong E.F."/>
            <person name="Kogure K."/>
        </authorList>
    </citation>
    <scope>NUCLEOTIDE SEQUENCE [LARGE SCALE GENOMIC DNA]</scope>
    <source>
        <strain evidence="2 3">S1-08</strain>
    </source>
</reference>
<accession>W8VVT9</accession>
<dbReference type="Pfam" id="PF00535">
    <property type="entry name" value="Glycos_transf_2"/>
    <property type="match status" value="1"/>
</dbReference>
<keyword evidence="2" id="KW-0808">Transferase</keyword>
<proteinExistence type="predicted"/>
<dbReference type="SUPFAM" id="SSF53448">
    <property type="entry name" value="Nucleotide-diphospho-sugar transferases"/>
    <property type="match status" value="1"/>
</dbReference>
<dbReference type="InterPro" id="IPR001173">
    <property type="entry name" value="Glyco_trans_2-like"/>
</dbReference>
<dbReference type="STRING" id="1454201.NMS_1729"/>
<name>W8VVT9_9FLAO</name>
<dbReference type="GO" id="GO:0016758">
    <property type="term" value="F:hexosyltransferase activity"/>
    <property type="evidence" value="ECO:0007669"/>
    <property type="project" value="UniProtKB-ARBA"/>
</dbReference>
<dbReference type="PANTHER" id="PTHR22916:SF3">
    <property type="entry name" value="UDP-GLCNAC:BETAGAL BETA-1,3-N-ACETYLGLUCOSAMINYLTRANSFERASE-LIKE PROTEIN 1"/>
    <property type="match status" value="1"/>
</dbReference>
<evidence type="ECO:0000313" key="2">
    <source>
        <dbReference type="EMBL" id="BAO55738.1"/>
    </source>
</evidence>
<evidence type="ECO:0000259" key="1">
    <source>
        <dbReference type="Pfam" id="PF00535"/>
    </source>
</evidence>
<feature type="domain" description="Glycosyltransferase 2-like" evidence="1">
    <location>
        <begin position="6"/>
        <end position="138"/>
    </location>
</feature>
<dbReference type="PANTHER" id="PTHR22916">
    <property type="entry name" value="GLYCOSYLTRANSFERASE"/>
    <property type="match status" value="1"/>
</dbReference>
<dbReference type="InterPro" id="IPR029044">
    <property type="entry name" value="Nucleotide-diphossugar_trans"/>
</dbReference>
<dbReference type="AlphaFoldDB" id="W8VVT9"/>
<evidence type="ECO:0000313" key="3">
    <source>
        <dbReference type="Proteomes" id="UP000031760"/>
    </source>
</evidence>
<dbReference type="RefSeq" id="WP_052476854.1">
    <property type="nucleotide sequence ID" value="NZ_AP014548.1"/>
</dbReference>
<dbReference type="KEGG" id="nmf:NMS_1729"/>
<dbReference type="HOGENOM" id="CLU_025996_0_5_10"/>
<dbReference type="EMBL" id="AP014548">
    <property type="protein sequence ID" value="BAO55738.1"/>
    <property type="molecule type" value="Genomic_DNA"/>
</dbReference>
<gene>
    <name evidence="2" type="ORF">NMS_1729</name>
</gene>
<dbReference type="OrthoDB" id="597270at2"/>
<protein>
    <submittedName>
        <fullName evidence="2">Glycosyltransferase</fullName>
    </submittedName>
</protein>
<sequence length="322" mass="38362">MSSKVTILLSTFNRAQLIEETLVSIQNQTYQNFECLITDDNSTDSTEKVVNEFCINDSRFTYHRKPRSYPNGLSANRNFGLDLAKALDAKYIQFFDDDDIMHPKKIEMQMMFFKQDPLLEIVGCKFQGFIGDFDLDKHEYVGDMKVQSNDLAWDFLNLNIRLNSGGPIFKFSLLSEFRFDEQLLNFAEETEYYLRVFFIKKPNYAACDNFLFFYRHHQDTNTSTTKNSIIKHGSRLYILDKLYEFIENNQLFESRLYAFFIKVYTIDSYNKEMLLKINKSLITTSHENHISFVKIKKFQFLIWFHRFYRKVFFKISFLCEKG</sequence>
<keyword evidence="3" id="KW-1185">Reference proteome</keyword>